<dbReference type="Proteomes" id="UP001241758">
    <property type="component" value="Unassembled WGS sequence"/>
</dbReference>
<dbReference type="InterPro" id="IPR005561">
    <property type="entry name" value="ANTAR"/>
</dbReference>
<dbReference type="Pfam" id="PF13185">
    <property type="entry name" value="GAF_2"/>
    <property type="match status" value="1"/>
</dbReference>
<dbReference type="RefSeq" id="WP_282762261.1">
    <property type="nucleotide sequence ID" value="NZ_JASCTH010000014.1"/>
</dbReference>
<accession>A0ABT6WNS4</accession>
<sequence>MTTPDGRSQQLLRQLVSALRARGGITALATSCHQQLPDLDGVTVSIYAGSQGWLLLSDSGPHADQLEDLQNRLDQGPRLDAVTHGEPVVAADLTAPVACRRWPAFTAWALAHGIRAVFTFTVVHDASPIGVLTLYRGTAGPLTAQAVEHGARYALAAAVLLLDTMTVNRAGDLHMTMPAGAAAVQQAVGMVMAHTGADADTALHLLRAHADKHARPMHEVVSDTLAGRLTFRPDPPDSSAG</sequence>
<evidence type="ECO:0000256" key="2">
    <source>
        <dbReference type="ARBA" id="ARBA00023163"/>
    </source>
</evidence>
<dbReference type="Gene3D" id="1.10.10.10">
    <property type="entry name" value="Winged helix-like DNA-binding domain superfamily/Winged helix DNA-binding domain"/>
    <property type="match status" value="1"/>
</dbReference>
<feature type="domain" description="GAF" evidence="4">
    <location>
        <begin position="36"/>
        <end position="152"/>
    </location>
</feature>
<evidence type="ECO:0000313" key="5">
    <source>
        <dbReference type="EMBL" id="MDI6101385.1"/>
    </source>
</evidence>
<evidence type="ECO:0000259" key="4">
    <source>
        <dbReference type="Pfam" id="PF13185"/>
    </source>
</evidence>
<protein>
    <submittedName>
        <fullName evidence="5">GAF domain-containing protein</fullName>
    </submittedName>
</protein>
<organism evidence="5 6">
    <name type="scientific">Actinoplanes sandaracinus</name>
    <dbReference type="NCBI Taxonomy" id="3045177"/>
    <lineage>
        <taxon>Bacteria</taxon>
        <taxon>Bacillati</taxon>
        <taxon>Actinomycetota</taxon>
        <taxon>Actinomycetes</taxon>
        <taxon>Micromonosporales</taxon>
        <taxon>Micromonosporaceae</taxon>
        <taxon>Actinoplanes</taxon>
    </lineage>
</organism>
<dbReference type="InterPro" id="IPR036388">
    <property type="entry name" value="WH-like_DNA-bd_sf"/>
</dbReference>
<dbReference type="InterPro" id="IPR003018">
    <property type="entry name" value="GAF"/>
</dbReference>
<keyword evidence="6" id="KW-1185">Reference proteome</keyword>
<keyword evidence="1" id="KW-0805">Transcription regulation</keyword>
<evidence type="ECO:0000313" key="6">
    <source>
        <dbReference type="Proteomes" id="UP001241758"/>
    </source>
</evidence>
<evidence type="ECO:0000256" key="1">
    <source>
        <dbReference type="ARBA" id="ARBA00023015"/>
    </source>
</evidence>
<reference evidence="5 6" key="1">
    <citation type="submission" date="2023-05" db="EMBL/GenBank/DDBJ databases">
        <title>Actinoplanes sp. NEAU-A12 genome sequencing.</title>
        <authorList>
            <person name="Wang Z.-S."/>
        </authorList>
    </citation>
    <scope>NUCLEOTIDE SEQUENCE [LARGE SCALE GENOMIC DNA]</scope>
    <source>
        <strain evidence="5 6">NEAU-A12</strain>
    </source>
</reference>
<evidence type="ECO:0000259" key="3">
    <source>
        <dbReference type="Pfam" id="PF03861"/>
    </source>
</evidence>
<gene>
    <name evidence="5" type="ORF">QLQ12_22470</name>
</gene>
<dbReference type="InterPro" id="IPR029016">
    <property type="entry name" value="GAF-like_dom_sf"/>
</dbReference>
<feature type="domain" description="ANTAR" evidence="3">
    <location>
        <begin position="182"/>
        <end position="220"/>
    </location>
</feature>
<keyword evidence="2" id="KW-0804">Transcription</keyword>
<dbReference type="Pfam" id="PF03861">
    <property type="entry name" value="ANTAR"/>
    <property type="match status" value="1"/>
</dbReference>
<dbReference type="Gene3D" id="3.30.450.40">
    <property type="match status" value="1"/>
</dbReference>
<dbReference type="SUPFAM" id="SSF55781">
    <property type="entry name" value="GAF domain-like"/>
    <property type="match status" value="1"/>
</dbReference>
<comment type="caution">
    <text evidence="5">The sequence shown here is derived from an EMBL/GenBank/DDBJ whole genome shotgun (WGS) entry which is preliminary data.</text>
</comment>
<proteinExistence type="predicted"/>
<dbReference type="EMBL" id="JASCTH010000014">
    <property type="protein sequence ID" value="MDI6101385.1"/>
    <property type="molecule type" value="Genomic_DNA"/>
</dbReference>
<name>A0ABT6WNS4_9ACTN</name>